<evidence type="ECO:0000256" key="1">
    <source>
        <dbReference type="ARBA" id="ARBA00023015"/>
    </source>
</evidence>
<keyword evidence="1" id="KW-0805">Transcription regulation</keyword>
<sequence>MVVPVGSSAAETGQAVFETDDLSEAEAELARLYGVEIRLQTGTTPLPTRTRLAVTAAGPVTYSRHIFGFDAGYHSPPSGRLALAWVGSGALELHPTGDREPLWCGPGEVIALEAPDHPHRGVVHHCDHQLVLLDPDILTRLGDHPPGGGPVRLNGHRPRTPSAGRRVAQAIAHLGGQAHRMTDHPLLGAAAADYLAAVVLSAFPTTIDPEPAATDRRDAHPATVRRALAYIESHVRDEITVADIAAAAFVSVRALQLAFRRHLDTTPLAHLKRVRLDGAHQQLHATDPTDGHTVASIAAQWGFAHPGRFATTYHRVYGHPPAHTLHQHRPPPRAVASG</sequence>
<keyword evidence="3" id="KW-0804">Transcription</keyword>
<name>A0A917VYJ9_9NOCA</name>
<keyword evidence="6" id="KW-1185">Reference proteome</keyword>
<dbReference type="PROSITE" id="PS01124">
    <property type="entry name" value="HTH_ARAC_FAMILY_2"/>
    <property type="match status" value="1"/>
</dbReference>
<reference evidence="5" key="1">
    <citation type="journal article" date="2014" name="Int. J. Syst. Evol. Microbiol.">
        <title>Complete genome sequence of Corynebacterium casei LMG S-19264T (=DSM 44701T), isolated from a smear-ripened cheese.</title>
        <authorList>
            <consortium name="US DOE Joint Genome Institute (JGI-PGF)"/>
            <person name="Walter F."/>
            <person name="Albersmeier A."/>
            <person name="Kalinowski J."/>
            <person name="Ruckert C."/>
        </authorList>
    </citation>
    <scope>NUCLEOTIDE SEQUENCE</scope>
    <source>
        <strain evidence="5">CGMCC 4.3508</strain>
    </source>
</reference>
<dbReference type="Proteomes" id="UP000638263">
    <property type="component" value="Unassembled WGS sequence"/>
</dbReference>
<dbReference type="PANTHER" id="PTHR46796:SF12">
    <property type="entry name" value="HTH-TYPE DNA-BINDING TRANSCRIPTIONAL ACTIVATOR EUTR"/>
    <property type="match status" value="1"/>
</dbReference>
<dbReference type="SMART" id="SM00342">
    <property type="entry name" value="HTH_ARAC"/>
    <property type="match status" value="1"/>
</dbReference>
<dbReference type="GO" id="GO:0003700">
    <property type="term" value="F:DNA-binding transcription factor activity"/>
    <property type="evidence" value="ECO:0007669"/>
    <property type="project" value="InterPro"/>
</dbReference>
<dbReference type="EMBL" id="BMMH01000021">
    <property type="protein sequence ID" value="GGL38336.1"/>
    <property type="molecule type" value="Genomic_DNA"/>
</dbReference>
<keyword evidence="2" id="KW-0238">DNA-binding</keyword>
<dbReference type="AlphaFoldDB" id="A0A917VYJ9"/>
<dbReference type="Gene3D" id="1.10.10.60">
    <property type="entry name" value="Homeodomain-like"/>
    <property type="match status" value="1"/>
</dbReference>
<dbReference type="GO" id="GO:0043565">
    <property type="term" value="F:sequence-specific DNA binding"/>
    <property type="evidence" value="ECO:0007669"/>
    <property type="project" value="InterPro"/>
</dbReference>
<dbReference type="Pfam" id="PF12833">
    <property type="entry name" value="HTH_18"/>
    <property type="match status" value="1"/>
</dbReference>
<evidence type="ECO:0000313" key="5">
    <source>
        <dbReference type="EMBL" id="GGL38336.1"/>
    </source>
</evidence>
<dbReference type="InterPro" id="IPR018060">
    <property type="entry name" value="HTH_AraC"/>
</dbReference>
<dbReference type="InterPro" id="IPR050204">
    <property type="entry name" value="AraC_XylS_family_regulators"/>
</dbReference>
<dbReference type="SUPFAM" id="SSF46689">
    <property type="entry name" value="Homeodomain-like"/>
    <property type="match status" value="2"/>
</dbReference>
<evidence type="ECO:0000256" key="3">
    <source>
        <dbReference type="ARBA" id="ARBA00023163"/>
    </source>
</evidence>
<evidence type="ECO:0000259" key="4">
    <source>
        <dbReference type="PROSITE" id="PS01124"/>
    </source>
</evidence>
<dbReference type="PANTHER" id="PTHR46796">
    <property type="entry name" value="HTH-TYPE TRANSCRIPTIONAL ACTIVATOR RHAS-RELATED"/>
    <property type="match status" value="1"/>
</dbReference>
<reference evidence="5" key="2">
    <citation type="submission" date="2020-09" db="EMBL/GenBank/DDBJ databases">
        <authorList>
            <person name="Sun Q."/>
            <person name="Zhou Y."/>
        </authorList>
    </citation>
    <scope>NUCLEOTIDE SEQUENCE</scope>
    <source>
        <strain evidence="5">CGMCC 4.3508</strain>
    </source>
</reference>
<protein>
    <recommendedName>
        <fullName evidence="4">HTH araC/xylS-type domain-containing protein</fullName>
    </recommendedName>
</protein>
<organism evidence="5 6">
    <name type="scientific">Nocardia jinanensis</name>
    <dbReference type="NCBI Taxonomy" id="382504"/>
    <lineage>
        <taxon>Bacteria</taxon>
        <taxon>Bacillati</taxon>
        <taxon>Actinomycetota</taxon>
        <taxon>Actinomycetes</taxon>
        <taxon>Mycobacteriales</taxon>
        <taxon>Nocardiaceae</taxon>
        <taxon>Nocardia</taxon>
    </lineage>
</organism>
<proteinExistence type="predicted"/>
<feature type="domain" description="HTH araC/xylS-type" evidence="4">
    <location>
        <begin position="225"/>
        <end position="327"/>
    </location>
</feature>
<accession>A0A917VYJ9</accession>
<evidence type="ECO:0000256" key="2">
    <source>
        <dbReference type="ARBA" id="ARBA00023125"/>
    </source>
</evidence>
<gene>
    <name evidence="5" type="ORF">GCM10011588_61160</name>
</gene>
<evidence type="ECO:0000313" key="6">
    <source>
        <dbReference type="Proteomes" id="UP000638263"/>
    </source>
</evidence>
<comment type="caution">
    <text evidence="5">The sequence shown here is derived from an EMBL/GenBank/DDBJ whole genome shotgun (WGS) entry which is preliminary data.</text>
</comment>
<dbReference type="InterPro" id="IPR009057">
    <property type="entry name" value="Homeodomain-like_sf"/>
</dbReference>